<reference evidence="3 6" key="3">
    <citation type="submission" date="2018-02" db="EMBL/GenBank/DDBJ databases">
        <title>Acinetobacter baumanii whole genome sequence.</title>
        <authorList>
            <person name="Qasim Z.J."/>
        </authorList>
    </citation>
    <scope>NUCLEOTIDE SEQUENCE [LARGE SCALE GENOMIC DNA]</scope>
    <source>
        <strain evidence="3 6">ZQ8</strain>
    </source>
</reference>
<dbReference type="Proteomes" id="UP000280073">
    <property type="component" value="Unassembled WGS sequence"/>
</dbReference>
<evidence type="ECO:0000313" key="2">
    <source>
        <dbReference type="EMBL" id="MBD0221832.1"/>
    </source>
</evidence>
<evidence type="ECO:0000313" key="7">
    <source>
        <dbReference type="Proteomes" id="UP000280073"/>
    </source>
</evidence>
<organism evidence="1 5">
    <name type="scientific">Acinetobacter baumannii</name>
    <dbReference type="NCBI Taxonomy" id="470"/>
    <lineage>
        <taxon>Bacteria</taxon>
        <taxon>Pseudomonadati</taxon>
        <taxon>Pseudomonadota</taxon>
        <taxon>Gammaproteobacteria</taxon>
        <taxon>Moraxellales</taxon>
        <taxon>Moraxellaceae</taxon>
        <taxon>Acinetobacter</taxon>
        <taxon>Acinetobacter calcoaceticus/baumannii complex</taxon>
    </lineage>
</organism>
<dbReference type="EMBL" id="CP008706">
    <property type="protein sequence ID" value="AKA30506.1"/>
    <property type="molecule type" value="Genomic_DNA"/>
</dbReference>
<reference evidence="2" key="5">
    <citation type="submission" date="2020-08" db="EMBL/GenBank/DDBJ databases">
        <title>Diversity of carbapenem-resistant Acinetobacter baumannii and bacteriophage-mediated spread of the Oxa23 carbapenemase.</title>
        <authorList>
            <person name="Abouelfetouh A."/>
            <person name="Mattock J."/>
            <person name="Turner D."/>
            <person name="Li E."/>
            <person name="Evans B.A."/>
        </authorList>
    </citation>
    <scope>NUCLEOTIDE SEQUENCE</scope>
    <source>
        <strain evidence="2">A86</strain>
    </source>
</reference>
<dbReference type="AlphaFoldDB" id="A0A0D5YFH5"/>
<evidence type="ECO:0000313" key="3">
    <source>
        <dbReference type="EMBL" id="PQL85051.1"/>
    </source>
</evidence>
<dbReference type="EMBL" id="PHJU02000009">
    <property type="protein sequence ID" value="PQL85051.1"/>
    <property type="molecule type" value="Genomic_DNA"/>
</dbReference>
<dbReference type="RefSeq" id="WP_000380112.1">
    <property type="nucleotide sequence ID" value="NZ_CACRXQ010000017.1"/>
</dbReference>
<evidence type="ECO:0000313" key="1">
    <source>
        <dbReference type="EMBL" id="AKA30506.1"/>
    </source>
</evidence>
<dbReference type="Proteomes" id="UP000634608">
    <property type="component" value="Unassembled WGS sequence"/>
</dbReference>
<proteinExistence type="predicted"/>
<evidence type="ECO:0000313" key="6">
    <source>
        <dbReference type="Proteomes" id="UP000233757"/>
    </source>
</evidence>
<protein>
    <submittedName>
        <fullName evidence="1">Uncharacterized protein</fullName>
    </submittedName>
</protein>
<reference evidence="4 7" key="4">
    <citation type="submission" date="2018-10" db="EMBL/GenBank/DDBJ databases">
        <title>GWAS and RNA-Seq identify cryptic mechanisms of antimicrobial resistance in Acinetobacter baumannii.</title>
        <authorList>
            <person name="Sahl J.W."/>
        </authorList>
    </citation>
    <scope>NUCLEOTIDE SEQUENCE [LARGE SCALE GENOMIC DNA]</scope>
    <source>
        <strain evidence="4 7">TG28175</strain>
    </source>
</reference>
<dbReference type="Proteomes" id="UP000233757">
    <property type="component" value="Unassembled WGS sequence"/>
</dbReference>
<dbReference type="PATRIC" id="fig|470.1345.peg.708"/>
<accession>A0A0D5YFH5</accession>
<name>A0A0D5YFH5_ACIBA</name>
<dbReference type="EMBL" id="JACSVK010000089">
    <property type="protein sequence ID" value="MBD0221832.1"/>
    <property type="molecule type" value="Genomic_DNA"/>
</dbReference>
<sequence length="75" mass="8255">MDTKSVATVSVVVIEALMMLVEHEGIELPSISLKLKSEDGSRISYEVDFSHLVEQTLKGLKELSEGEQDKEPSHG</sequence>
<evidence type="ECO:0000313" key="4">
    <source>
        <dbReference type="EMBL" id="RSR64416.1"/>
    </source>
</evidence>
<reference evidence="5" key="2">
    <citation type="submission" date="2015-03" db="EMBL/GenBank/DDBJ databases">
        <authorList>
            <person name="Gallagher L.A."/>
            <person name="Hayden H.S."/>
            <person name="Weiss E.J."/>
            <person name="Hager K.R."/>
            <person name="Ramage E."/>
            <person name="Radey M.R."/>
            <person name="Bydalek R."/>
            <person name="Manoil C."/>
            <person name="Miller S.I."/>
            <person name="Brittnacher M.J."/>
        </authorList>
    </citation>
    <scope>NUCLEOTIDE SEQUENCE [LARGE SCALE GENOMIC DNA]</scope>
    <source>
        <strain evidence="5">AB5075-UW</strain>
    </source>
</reference>
<dbReference type="Proteomes" id="UP000032746">
    <property type="component" value="Chromosome"/>
</dbReference>
<gene>
    <name evidence="1" type="ORF">ABUW_0743</name>
    <name evidence="3" type="ORF">CV954_003455</name>
    <name evidence="4" type="ORF">EA686_00070</name>
    <name evidence="2" type="ORF">IAG11_18325</name>
</gene>
<evidence type="ECO:0000313" key="5">
    <source>
        <dbReference type="Proteomes" id="UP000032746"/>
    </source>
</evidence>
<dbReference type="EMBL" id="RFDI01000001">
    <property type="protein sequence ID" value="RSR64416.1"/>
    <property type="molecule type" value="Genomic_DNA"/>
</dbReference>
<reference evidence="1 5" key="1">
    <citation type="journal article" date="2015" name="J. Bacteriol.">
        <title>Resources for Genetic and Genomic Analysis of Emerging Pathogen Acinetobacter baumannii.</title>
        <authorList>
            <person name="Gallagher L.A."/>
            <person name="Ramage E."/>
            <person name="Weiss E.J."/>
            <person name="Radey M."/>
            <person name="Hayden H.S."/>
            <person name="Held K.G."/>
            <person name="Huse H.K."/>
            <person name="Zurawski D.V."/>
            <person name="Brittnacher M.J."/>
            <person name="Manoil C."/>
        </authorList>
    </citation>
    <scope>NUCLEOTIDE SEQUENCE [LARGE SCALE GENOMIC DNA]</scope>
    <source>
        <strain evidence="1 5">AB5075-UW</strain>
    </source>
</reference>